<dbReference type="PROSITE" id="PS51257">
    <property type="entry name" value="PROKAR_LIPOPROTEIN"/>
    <property type="match status" value="1"/>
</dbReference>
<dbReference type="PANTHER" id="PTHR12263:SF0">
    <property type="entry name" value="V-TYPE PROTON ATPASE SUBUNIT"/>
    <property type="match status" value="1"/>
</dbReference>
<sequence>MGSGMSRDGKTLIIGSCIFFAIACILLPFTILCGKTNGGLARIMIIMSAFCCWLFWILVFMSQMNPLIKPEKIESEAGCTIQ</sequence>
<feature type="transmembrane region" description="Helical" evidence="9">
    <location>
        <begin position="12"/>
        <end position="31"/>
    </location>
</feature>
<dbReference type="GO" id="GO:0046961">
    <property type="term" value="F:proton-transporting ATPase activity, rotational mechanism"/>
    <property type="evidence" value="ECO:0007669"/>
    <property type="project" value="InterPro"/>
</dbReference>
<evidence type="ECO:0000256" key="6">
    <source>
        <dbReference type="ARBA" id="ARBA00022989"/>
    </source>
</evidence>
<evidence type="ECO:0000313" key="10">
    <source>
        <dbReference type="EMBL" id="KAL0485463.1"/>
    </source>
</evidence>
<feature type="transmembrane region" description="Helical" evidence="9">
    <location>
        <begin position="43"/>
        <end position="62"/>
    </location>
</feature>
<dbReference type="InterPro" id="IPR008389">
    <property type="entry name" value="ATPase_V0-cplx_e1/e2_su"/>
</dbReference>
<dbReference type="PANTHER" id="PTHR12263">
    <property type="entry name" value="VACUOLAR ATP SYNTHASE SUBUNIT H"/>
    <property type="match status" value="1"/>
</dbReference>
<keyword evidence="4 9" id="KW-0812">Transmembrane</keyword>
<dbReference type="GO" id="GO:0012505">
    <property type="term" value="C:endomembrane system"/>
    <property type="evidence" value="ECO:0007669"/>
    <property type="project" value="UniProtKB-SubCell"/>
</dbReference>
<dbReference type="AlphaFoldDB" id="A0AAW2Z6L0"/>
<evidence type="ECO:0000256" key="8">
    <source>
        <dbReference type="ARBA" id="ARBA00023136"/>
    </source>
</evidence>
<dbReference type="Pfam" id="PF05493">
    <property type="entry name" value="ATP_synt_H"/>
    <property type="match status" value="1"/>
</dbReference>
<keyword evidence="8 9" id="KW-0472">Membrane</keyword>
<dbReference type="EMBL" id="JAOPGA020001138">
    <property type="protein sequence ID" value="KAL0485463.1"/>
    <property type="molecule type" value="Genomic_DNA"/>
</dbReference>
<keyword evidence="3" id="KW-0813">Transport</keyword>
<dbReference type="GO" id="GO:0033179">
    <property type="term" value="C:proton-transporting V-type ATPase, V0 domain"/>
    <property type="evidence" value="ECO:0007669"/>
    <property type="project" value="InterPro"/>
</dbReference>
<comment type="similarity">
    <text evidence="2">Belongs to the V-ATPase e1/e2 subunit family.</text>
</comment>
<comment type="subcellular location">
    <subcellularLocation>
        <location evidence="1">Endomembrane system</location>
        <topology evidence="1">Multi-pass membrane protein</topology>
    </subcellularLocation>
</comment>
<keyword evidence="6 9" id="KW-1133">Transmembrane helix</keyword>
<evidence type="ECO:0000256" key="7">
    <source>
        <dbReference type="ARBA" id="ARBA00023065"/>
    </source>
</evidence>
<evidence type="ECO:0000256" key="4">
    <source>
        <dbReference type="ARBA" id="ARBA00022692"/>
    </source>
</evidence>
<name>A0AAW2Z6L0_9EUKA</name>
<evidence type="ECO:0000256" key="1">
    <source>
        <dbReference type="ARBA" id="ARBA00004127"/>
    </source>
</evidence>
<accession>A0AAW2Z6L0</accession>
<keyword evidence="5" id="KW-0375">Hydrogen ion transport</keyword>
<keyword evidence="11" id="KW-1185">Reference proteome</keyword>
<keyword evidence="7" id="KW-0406">Ion transport</keyword>
<comment type="caution">
    <text evidence="10">The sequence shown here is derived from an EMBL/GenBank/DDBJ whole genome shotgun (WGS) entry which is preliminary data.</text>
</comment>
<proteinExistence type="inferred from homology"/>
<organism evidence="10 11">
    <name type="scientific">Acrasis kona</name>
    <dbReference type="NCBI Taxonomy" id="1008807"/>
    <lineage>
        <taxon>Eukaryota</taxon>
        <taxon>Discoba</taxon>
        <taxon>Heterolobosea</taxon>
        <taxon>Tetramitia</taxon>
        <taxon>Eutetramitia</taxon>
        <taxon>Acrasidae</taxon>
        <taxon>Acrasis</taxon>
    </lineage>
</organism>
<evidence type="ECO:0000256" key="9">
    <source>
        <dbReference type="SAM" id="Phobius"/>
    </source>
</evidence>
<dbReference type="Proteomes" id="UP001431209">
    <property type="component" value="Unassembled WGS sequence"/>
</dbReference>
<gene>
    <name evidence="10" type="ORF">AKO1_011742</name>
</gene>
<evidence type="ECO:0000313" key="11">
    <source>
        <dbReference type="Proteomes" id="UP001431209"/>
    </source>
</evidence>
<protein>
    <submittedName>
        <fullName evidence="10">V-type H+-transporting ATPase subunit e</fullName>
    </submittedName>
</protein>
<evidence type="ECO:0000256" key="3">
    <source>
        <dbReference type="ARBA" id="ARBA00022448"/>
    </source>
</evidence>
<evidence type="ECO:0000256" key="5">
    <source>
        <dbReference type="ARBA" id="ARBA00022781"/>
    </source>
</evidence>
<reference evidence="10 11" key="1">
    <citation type="submission" date="2024-03" db="EMBL/GenBank/DDBJ databases">
        <title>The Acrasis kona genome and developmental transcriptomes reveal deep origins of eukaryotic multicellular pathways.</title>
        <authorList>
            <person name="Sheikh S."/>
            <person name="Fu C.-J."/>
            <person name="Brown M.W."/>
            <person name="Baldauf S.L."/>
        </authorList>
    </citation>
    <scope>NUCLEOTIDE SEQUENCE [LARGE SCALE GENOMIC DNA]</scope>
    <source>
        <strain evidence="10 11">ATCC MYA-3509</strain>
    </source>
</reference>
<evidence type="ECO:0000256" key="2">
    <source>
        <dbReference type="ARBA" id="ARBA00008328"/>
    </source>
</evidence>